<evidence type="ECO:0008006" key="4">
    <source>
        <dbReference type="Google" id="ProtNLM"/>
    </source>
</evidence>
<dbReference type="EMBL" id="JBHSDK010000018">
    <property type="protein sequence ID" value="MFC4336315.1"/>
    <property type="molecule type" value="Genomic_DNA"/>
</dbReference>
<keyword evidence="1" id="KW-0812">Transmembrane</keyword>
<gene>
    <name evidence="2" type="ORF">ACFPET_14000</name>
</gene>
<evidence type="ECO:0000313" key="2">
    <source>
        <dbReference type="EMBL" id="MFC4336315.1"/>
    </source>
</evidence>
<feature type="transmembrane region" description="Helical" evidence="1">
    <location>
        <begin position="162"/>
        <end position="182"/>
    </location>
</feature>
<evidence type="ECO:0000313" key="3">
    <source>
        <dbReference type="Proteomes" id="UP001595823"/>
    </source>
</evidence>
<feature type="transmembrane region" description="Helical" evidence="1">
    <location>
        <begin position="98"/>
        <end position="122"/>
    </location>
</feature>
<accession>A0ABV8TZR5</accession>
<dbReference type="PANTHER" id="PTHR43027">
    <property type="entry name" value="DOXORUBICIN RESISTANCE ABC TRANSPORTER PERMEASE PROTEIN DRRC-RELATED"/>
    <property type="match status" value="1"/>
</dbReference>
<name>A0ABV8TZR5_9ACTN</name>
<evidence type="ECO:0000256" key="1">
    <source>
        <dbReference type="SAM" id="Phobius"/>
    </source>
</evidence>
<dbReference type="InterPro" id="IPR052902">
    <property type="entry name" value="ABC-2_transporter"/>
</dbReference>
<sequence length="246" mass="24860">MASTAAAPAWAALASAEARLIVRNKAVLLTALALPLVFGLAVMNYDLPAGGTGSIVGLQVIGTLLFTVYLGFTMTLVSRRQQLLLKRMLFAPVSHATLIGGLLAPMAVVAFVQTALLAGLAGAATGTAPQRVDLLIAAVLVGTAMSAALGFATASFTKTAESAQYTTIPGFIVIAAGTLAVLSKTPGEVVPWVLAVPGAAVVELARLGWNGGGDTAYVLTACGLVIVGAAVPAAVAAKVFHWNPKR</sequence>
<keyword evidence="1" id="KW-1133">Transmembrane helix</keyword>
<proteinExistence type="predicted"/>
<feature type="transmembrane region" description="Helical" evidence="1">
    <location>
        <begin position="57"/>
        <end position="78"/>
    </location>
</feature>
<comment type="caution">
    <text evidence="2">The sequence shown here is derived from an EMBL/GenBank/DDBJ whole genome shotgun (WGS) entry which is preliminary data.</text>
</comment>
<dbReference type="RefSeq" id="WP_380622113.1">
    <property type="nucleotide sequence ID" value="NZ_JBHSDK010000018.1"/>
</dbReference>
<dbReference type="Proteomes" id="UP001595823">
    <property type="component" value="Unassembled WGS sequence"/>
</dbReference>
<reference evidence="3" key="1">
    <citation type="journal article" date="2019" name="Int. J. Syst. Evol. Microbiol.">
        <title>The Global Catalogue of Microorganisms (GCM) 10K type strain sequencing project: providing services to taxonomists for standard genome sequencing and annotation.</title>
        <authorList>
            <consortium name="The Broad Institute Genomics Platform"/>
            <consortium name="The Broad Institute Genome Sequencing Center for Infectious Disease"/>
            <person name="Wu L."/>
            <person name="Ma J."/>
        </authorList>
    </citation>
    <scope>NUCLEOTIDE SEQUENCE [LARGE SCALE GENOMIC DNA]</scope>
    <source>
        <strain evidence="3">IBRC-M 10908</strain>
    </source>
</reference>
<keyword evidence="1" id="KW-0472">Membrane</keyword>
<keyword evidence="3" id="KW-1185">Reference proteome</keyword>
<protein>
    <recommendedName>
        <fullName evidence="4">ABC-2 type transport system permease protein</fullName>
    </recommendedName>
</protein>
<dbReference type="PANTHER" id="PTHR43027:SF2">
    <property type="entry name" value="TRANSPORT PERMEASE PROTEIN"/>
    <property type="match status" value="1"/>
</dbReference>
<feature type="transmembrane region" description="Helical" evidence="1">
    <location>
        <begin position="28"/>
        <end position="45"/>
    </location>
</feature>
<organism evidence="2 3">
    <name type="scientific">Salininema proteolyticum</name>
    <dbReference type="NCBI Taxonomy" id="1607685"/>
    <lineage>
        <taxon>Bacteria</taxon>
        <taxon>Bacillati</taxon>
        <taxon>Actinomycetota</taxon>
        <taxon>Actinomycetes</taxon>
        <taxon>Glycomycetales</taxon>
        <taxon>Glycomycetaceae</taxon>
        <taxon>Salininema</taxon>
    </lineage>
</organism>
<feature type="transmembrane region" description="Helical" evidence="1">
    <location>
        <begin position="134"/>
        <end position="156"/>
    </location>
</feature>
<feature type="transmembrane region" description="Helical" evidence="1">
    <location>
        <begin position="215"/>
        <end position="240"/>
    </location>
</feature>